<reference evidence="1" key="1">
    <citation type="submission" date="2020-11" db="EMBL/GenBank/DDBJ databases">
        <authorList>
            <person name="Whitehead M."/>
        </authorList>
    </citation>
    <scope>NUCLEOTIDE SEQUENCE</scope>
    <source>
        <strain evidence="1">EGII</strain>
    </source>
</reference>
<gene>
    <name evidence="1" type="ORF">CCAP1982_LOCUS2000</name>
</gene>
<name>A0A811U4A7_CERCA</name>
<dbReference type="AlphaFoldDB" id="A0A811U4A7"/>
<dbReference type="EMBL" id="CAJHJT010000001">
    <property type="protein sequence ID" value="CAD6993178.1"/>
    <property type="molecule type" value="Genomic_DNA"/>
</dbReference>
<accession>A0A811U4A7</accession>
<dbReference type="Proteomes" id="UP000606786">
    <property type="component" value="Unassembled WGS sequence"/>
</dbReference>
<sequence length="69" mass="7630">MIGKPLWLHNNNNNNNNESYKCDNVPTMPSYFNANRTPSTATTAIVLNSLIQNSINLQCQLADCLCNGT</sequence>
<evidence type="ECO:0000313" key="2">
    <source>
        <dbReference type="Proteomes" id="UP000606786"/>
    </source>
</evidence>
<protein>
    <submittedName>
        <fullName evidence="1">(Mediterranean fruit fly) hypothetical protein</fullName>
    </submittedName>
</protein>
<keyword evidence="2" id="KW-1185">Reference proteome</keyword>
<proteinExistence type="predicted"/>
<comment type="caution">
    <text evidence="1">The sequence shown here is derived from an EMBL/GenBank/DDBJ whole genome shotgun (WGS) entry which is preliminary data.</text>
</comment>
<evidence type="ECO:0000313" key="1">
    <source>
        <dbReference type="EMBL" id="CAD6993178.1"/>
    </source>
</evidence>
<organism evidence="1 2">
    <name type="scientific">Ceratitis capitata</name>
    <name type="common">Mediterranean fruit fly</name>
    <name type="synonym">Tephritis capitata</name>
    <dbReference type="NCBI Taxonomy" id="7213"/>
    <lineage>
        <taxon>Eukaryota</taxon>
        <taxon>Metazoa</taxon>
        <taxon>Ecdysozoa</taxon>
        <taxon>Arthropoda</taxon>
        <taxon>Hexapoda</taxon>
        <taxon>Insecta</taxon>
        <taxon>Pterygota</taxon>
        <taxon>Neoptera</taxon>
        <taxon>Endopterygota</taxon>
        <taxon>Diptera</taxon>
        <taxon>Brachycera</taxon>
        <taxon>Muscomorpha</taxon>
        <taxon>Tephritoidea</taxon>
        <taxon>Tephritidae</taxon>
        <taxon>Ceratitis</taxon>
        <taxon>Ceratitis</taxon>
    </lineage>
</organism>